<dbReference type="SUPFAM" id="SSF81383">
    <property type="entry name" value="F-box domain"/>
    <property type="match status" value="1"/>
</dbReference>
<feature type="domain" description="F-box" evidence="4">
    <location>
        <begin position="89"/>
        <end position="142"/>
    </location>
</feature>
<dbReference type="InterPro" id="IPR055294">
    <property type="entry name" value="FBL60-like"/>
</dbReference>
<organism evidence="5 6">
    <name type="scientific">Trifolium subterraneum</name>
    <name type="common">Subterranean clover</name>
    <dbReference type="NCBI Taxonomy" id="3900"/>
    <lineage>
        <taxon>Eukaryota</taxon>
        <taxon>Viridiplantae</taxon>
        <taxon>Streptophyta</taxon>
        <taxon>Embryophyta</taxon>
        <taxon>Tracheophyta</taxon>
        <taxon>Spermatophyta</taxon>
        <taxon>Magnoliopsida</taxon>
        <taxon>eudicotyledons</taxon>
        <taxon>Gunneridae</taxon>
        <taxon>Pentapetalae</taxon>
        <taxon>rosids</taxon>
        <taxon>fabids</taxon>
        <taxon>Fabales</taxon>
        <taxon>Fabaceae</taxon>
        <taxon>Papilionoideae</taxon>
        <taxon>50 kb inversion clade</taxon>
        <taxon>NPAAA clade</taxon>
        <taxon>Hologalegina</taxon>
        <taxon>IRL clade</taxon>
        <taxon>Trifolieae</taxon>
        <taxon>Trifolium</taxon>
    </lineage>
</organism>
<gene>
    <name evidence="5" type="ORF">TSUD_306930</name>
</gene>
<dbReference type="InterPro" id="IPR011011">
    <property type="entry name" value="Znf_FYVE_PHD"/>
</dbReference>
<dbReference type="EMBL" id="DF973893">
    <property type="protein sequence ID" value="GAU41987.1"/>
    <property type="molecule type" value="Genomic_DNA"/>
</dbReference>
<keyword evidence="1" id="KW-0479">Metal-binding</keyword>
<dbReference type="Pfam" id="PF00646">
    <property type="entry name" value="F-box"/>
    <property type="match status" value="1"/>
</dbReference>
<evidence type="ECO:0000256" key="1">
    <source>
        <dbReference type="ARBA" id="ARBA00022723"/>
    </source>
</evidence>
<keyword evidence="2" id="KW-0863">Zinc-finger</keyword>
<sequence>MDSFFGIPSKYSGRVPSRKRKRNLPSSLDQQRDCIVCFDGNDFVLCDRRECPNPYHPSCVKRDNNLVHVKENLNCDTGGGEFPYSTIGEDKISDMPDSLLHHILSFLRIEDAATTSILSKRWRSLWFSQLVLDFDDEPFLDASTFCNFVYSFMAMRDITLPIISFQLKCCSCFYKKEHKEDIYNFVYIAIQRRVENLYIDLSYSFTLPYFVLSSKTLSVLKLTRITVNDIPYVHLPSLKVLHLERVTFTYYEYILKLLSGCPVLQDLGTEDLLVTSPYLERPLKSLSNLLKANICNTHIEFDWLHNVERLRAMVV</sequence>
<dbReference type="PANTHER" id="PTHR31293:SF12">
    <property type="entry name" value="RNI-LIKE SUPERFAMILY PROTEIN"/>
    <property type="match status" value="1"/>
</dbReference>
<evidence type="ECO:0000313" key="6">
    <source>
        <dbReference type="Proteomes" id="UP000242715"/>
    </source>
</evidence>
<name>A0A2Z6PE27_TRISU</name>
<evidence type="ECO:0000259" key="4">
    <source>
        <dbReference type="PROSITE" id="PS50181"/>
    </source>
</evidence>
<dbReference type="InterPro" id="IPR013101">
    <property type="entry name" value="LRR_PRU1-like"/>
</dbReference>
<dbReference type="PROSITE" id="PS50181">
    <property type="entry name" value="FBOX"/>
    <property type="match status" value="1"/>
</dbReference>
<dbReference type="SUPFAM" id="SSF57903">
    <property type="entry name" value="FYVE/PHD zinc finger"/>
    <property type="match status" value="1"/>
</dbReference>
<dbReference type="InterPro" id="IPR013083">
    <property type="entry name" value="Znf_RING/FYVE/PHD"/>
</dbReference>
<dbReference type="OrthoDB" id="612216at2759"/>
<keyword evidence="6" id="KW-1185">Reference proteome</keyword>
<protein>
    <recommendedName>
        <fullName evidence="4">F-box domain-containing protein</fullName>
    </recommendedName>
</protein>
<dbReference type="InterPro" id="IPR036047">
    <property type="entry name" value="F-box-like_dom_sf"/>
</dbReference>
<proteinExistence type="predicted"/>
<evidence type="ECO:0000313" key="5">
    <source>
        <dbReference type="EMBL" id="GAU41987.1"/>
    </source>
</evidence>
<dbReference type="GO" id="GO:0008270">
    <property type="term" value="F:zinc ion binding"/>
    <property type="evidence" value="ECO:0007669"/>
    <property type="project" value="UniProtKB-KW"/>
</dbReference>
<evidence type="ECO:0000256" key="2">
    <source>
        <dbReference type="ARBA" id="ARBA00022771"/>
    </source>
</evidence>
<dbReference type="Proteomes" id="UP000242715">
    <property type="component" value="Unassembled WGS sequence"/>
</dbReference>
<dbReference type="CDD" id="cd22160">
    <property type="entry name" value="F-box_AtFBL13-like"/>
    <property type="match status" value="1"/>
</dbReference>
<dbReference type="AlphaFoldDB" id="A0A2Z6PE27"/>
<reference evidence="6" key="1">
    <citation type="journal article" date="2017" name="Front. Plant Sci.">
        <title>Climate Clever Clovers: New Paradigm to Reduce the Environmental Footprint of Ruminants by Breeding Low Methanogenic Forages Utilizing Haplotype Variation.</title>
        <authorList>
            <person name="Kaur P."/>
            <person name="Appels R."/>
            <person name="Bayer P.E."/>
            <person name="Keeble-Gagnere G."/>
            <person name="Wang J."/>
            <person name="Hirakawa H."/>
            <person name="Shirasawa K."/>
            <person name="Vercoe P."/>
            <person name="Stefanova K."/>
            <person name="Durmic Z."/>
            <person name="Nichols P."/>
            <person name="Revell C."/>
            <person name="Isobe S.N."/>
            <person name="Edwards D."/>
            <person name="Erskine W."/>
        </authorList>
    </citation>
    <scope>NUCLEOTIDE SEQUENCE [LARGE SCALE GENOMIC DNA]</scope>
    <source>
        <strain evidence="6">cv. Daliak</strain>
    </source>
</reference>
<dbReference type="Gene3D" id="3.30.40.10">
    <property type="entry name" value="Zinc/RING finger domain, C3HC4 (zinc finger)"/>
    <property type="match status" value="1"/>
</dbReference>
<accession>A0A2Z6PE27</accession>
<dbReference type="InterPro" id="IPR053781">
    <property type="entry name" value="F-box_AtFBL13-like"/>
</dbReference>
<dbReference type="Pfam" id="PF07723">
    <property type="entry name" value="LRR_2"/>
    <property type="match status" value="1"/>
</dbReference>
<dbReference type="SUPFAM" id="SSF52047">
    <property type="entry name" value="RNI-like"/>
    <property type="match status" value="1"/>
</dbReference>
<keyword evidence="3" id="KW-0862">Zinc</keyword>
<dbReference type="InterPro" id="IPR001810">
    <property type="entry name" value="F-box_dom"/>
</dbReference>
<dbReference type="Gene3D" id="1.20.1280.50">
    <property type="match status" value="1"/>
</dbReference>
<dbReference type="SMART" id="SM00256">
    <property type="entry name" value="FBOX"/>
    <property type="match status" value="1"/>
</dbReference>
<evidence type="ECO:0000256" key="3">
    <source>
        <dbReference type="ARBA" id="ARBA00022833"/>
    </source>
</evidence>
<dbReference type="PANTHER" id="PTHR31293">
    <property type="entry name" value="RNI-LIKE SUPERFAMILY PROTEIN"/>
    <property type="match status" value="1"/>
</dbReference>